<dbReference type="RefSeq" id="WP_330483892.1">
    <property type="nucleotide sequence ID" value="NZ_JAZBJZ010000042.1"/>
</dbReference>
<keyword evidence="5 11" id="KW-0418">Kinase</keyword>
<feature type="region of interest" description="Disordered" evidence="9">
    <location>
        <begin position="342"/>
        <end position="371"/>
    </location>
</feature>
<protein>
    <recommendedName>
        <fullName evidence="1">non-specific serine/threonine protein kinase</fullName>
        <ecNumber evidence="1">2.7.11.1</ecNumber>
    </recommendedName>
</protein>
<evidence type="ECO:0000313" key="11">
    <source>
        <dbReference type="EMBL" id="MEE3717463.1"/>
    </source>
</evidence>
<proteinExistence type="predicted"/>
<keyword evidence="2" id="KW-0723">Serine/threonine-protein kinase</keyword>
<comment type="catalytic activity">
    <reaction evidence="7">
        <text>L-threonyl-[protein] + ATP = O-phospho-L-threonyl-[protein] + ADP + H(+)</text>
        <dbReference type="Rhea" id="RHEA:46608"/>
        <dbReference type="Rhea" id="RHEA-COMP:11060"/>
        <dbReference type="Rhea" id="RHEA-COMP:11605"/>
        <dbReference type="ChEBI" id="CHEBI:15378"/>
        <dbReference type="ChEBI" id="CHEBI:30013"/>
        <dbReference type="ChEBI" id="CHEBI:30616"/>
        <dbReference type="ChEBI" id="CHEBI:61977"/>
        <dbReference type="ChEBI" id="CHEBI:456216"/>
        <dbReference type="EC" id="2.7.11.1"/>
    </reaction>
</comment>
<feature type="domain" description="Protein kinase" evidence="10">
    <location>
        <begin position="10"/>
        <end position="278"/>
    </location>
</feature>
<keyword evidence="4" id="KW-0547">Nucleotide-binding</keyword>
<feature type="compositionally biased region" description="Polar residues" evidence="9">
    <location>
        <begin position="356"/>
        <end position="366"/>
    </location>
</feature>
<evidence type="ECO:0000256" key="5">
    <source>
        <dbReference type="ARBA" id="ARBA00022777"/>
    </source>
</evidence>
<evidence type="ECO:0000256" key="4">
    <source>
        <dbReference type="ARBA" id="ARBA00022741"/>
    </source>
</evidence>
<keyword evidence="6" id="KW-0067">ATP-binding</keyword>
<dbReference type="Gene3D" id="1.10.510.10">
    <property type="entry name" value="Transferase(Phosphotransferase) domain 1"/>
    <property type="match status" value="1"/>
</dbReference>
<evidence type="ECO:0000256" key="7">
    <source>
        <dbReference type="ARBA" id="ARBA00047899"/>
    </source>
</evidence>
<dbReference type="Gene3D" id="1.10.10.1770">
    <property type="entry name" value="Gun4-like"/>
    <property type="match status" value="1"/>
</dbReference>
<dbReference type="GO" id="GO:0004674">
    <property type="term" value="F:protein serine/threonine kinase activity"/>
    <property type="evidence" value="ECO:0007669"/>
    <property type="project" value="UniProtKB-KW"/>
</dbReference>
<dbReference type="InterPro" id="IPR008629">
    <property type="entry name" value="GUN4-like"/>
</dbReference>
<dbReference type="AlphaFoldDB" id="A0AAW9Q3P9"/>
<dbReference type="Pfam" id="PF05419">
    <property type="entry name" value="GUN4"/>
    <property type="match status" value="1"/>
</dbReference>
<evidence type="ECO:0000256" key="6">
    <source>
        <dbReference type="ARBA" id="ARBA00022840"/>
    </source>
</evidence>
<dbReference type="CDD" id="cd14014">
    <property type="entry name" value="STKc_PknB_like"/>
    <property type="match status" value="1"/>
</dbReference>
<evidence type="ECO:0000256" key="8">
    <source>
        <dbReference type="ARBA" id="ARBA00048679"/>
    </source>
</evidence>
<evidence type="ECO:0000256" key="2">
    <source>
        <dbReference type="ARBA" id="ARBA00022527"/>
    </source>
</evidence>
<evidence type="ECO:0000256" key="1">
    <source>
        <dbReference type="ARBA" id="ARBA00012513"/>
    </source>
</evidence>
<dbReference type="Gene3D" id="1.25.40.620">
    <property type="match status" value="1"/>
</dbReference>
<evidence type="ECO:0000256" key="9">
    <source>
        <dbReference type="SAM" id="MobiDB-lite"/>
    </source>
</evidence>
<dbReference type="GO" id="GO:0005524">
    <property type="term" value="F:ATP binding"/>
    <property type="evidence" value="ECO:0007669"/>
    <property type="project" value="UniProtKB-KW"/>
</dbReference>
<dbReference type="PANTHER" id="PTHR24363">
    <property type="entry name" value="SERINE/THREONINE PROTEIN KINASE"/>
    <property type="match status" value="1"/>
</dbReference>
<name>A0AAW9Q3P9_9CYAN</name>
<dbReference type="EC" id="2.7.11.1" evidence="1"/>
<dbReference type="SUPFAM" id="SSF56112">
    <property type="entry name" value="Protein kinase-like (PK-like)"/>
    <property type="match status" value="1"/>
</dbReference>
<comment type="catalytic activity">
    <reaction evidence="8">
        <text>L-seryl-[protein] + ATP = O-phospho-L-seryl-[protein] + ADP + H(+)</text>
        <dbReference type="Rhea" id="RHEA:17989"/>
        <dbReference type="Rhea" id="RHEA-COMP:9863"/>
        <dbReference type="Rhea" id="RHEA-COMP:11604"/>
        <dbReference type="ChEBI" id="CHEBI:15378"/>
        <dbReference type="ChEBI" id="CHEBI:29999"/>
        <dbReference type="ChEBI" id="CHEBI:30616"/>
        <dbReference type="ChEBI" id="CHEBI:83421"/>
        <dbReference type="ChEBI" id="CHEBI:456216"/>
        <dbReference type="EC" id="2.7.11.1"/>
    </reaction>
</comment>
<dbReference type="Proteomes" id="UP001333818">
    <property type="component" value="Unassembled WGS sequence"/>
</dbReference>
<dbReference type="Pfam" id="PF00069">
    <property type="entry name" value="Pkinase"/>
    <property type="match status" value="1"/>
</dbReference>
<dbReference type="InterPro" id="IPR000719">
    <property type="entry name" value="Prot_kinase_dom"/>
</dbReference>
<organism evidence="11 12">
    <name type="scientific">Tumidithrix elongata BACA0141</name>
    <dbReference type="NCBI Taxonomy" id="2716417"/>
    <lineage>
        <taxon>Bacteria</taxon>
        <taxon>Bacillati</taxon>
        <taxon>Cyanobacteriota</taxon>
        <taxon>Cyanophyceae</taxon>
        <taxon>Pseudanabaenales</taxon>
        <taxon>Pseudanabaenaceae</taxon>
        <taxon>Tumidithrix</taxon>
        <taxon>Tumidithrix elongata</taxon>
    </lineage>
</organism>
<dbReference type="PANTHER" id="PTHR24363:SF0">
    <property type="entry name" value="SERINE_THREONINE KINASE LIKE DOMAIN CONTAINING 1"/>
    <property type="match status" value="1"/>
</dbReference>
<evidence type="ECO:0000259" key="10">
    <source>
        <dbReference type="PROSITE" id="PS50011"/>
    </source>
</evidence>
<dbReference type="EMBL" id="JAZBJZ010000042">
    <property type="protein sequence ID" value="MEE3717463.1"/>
    <property type="molecule type" value="Genomic_DNA"/>
</dbReference>
<evidence type="ECO:0000256" key="3">
    <source>
        <dbReference type="ARBA" id="ARBA00022679"/>
    </source>
</evidence>
<feature type="compositionally biased region" description="Low complexity" evidence="9">
    <location>
        <begin position="346"/>
        <end position="355"/>
    </location>
</feature>
<dbReference type="PROSITE" id="PS50011">
    <property type="entry name" value="PROTEIN_KINASE_DOM"/>
    <property type="match status" value="1"/>
</dbReference>
<keyword evidence="12" id="KW-1185">Reference proteome</keyword>
<dbReference type="CDD" id="cd16383">
    <property type="entry name" value="GUN4"/>
    <property type="match status" value="1"/>
</dbReference>
<dbReference type="InterPro" id="IPR037215">
    <property type="entry name" value="GUN4-like_sf"/>
</dbReference>
<comment type="caution">
    <text evidence="11">The sequence shown here is derived from an EMBL/GenBank/DDBJ whole genome shotgun (WGS) entry which is preliminary data.</text>
</comment>
<dbReference type="InterPro" id="IPR011009">
    <property type="entry name" value="Kinase-like_dom_sf"/>
</dbReference>
<dbReference type="SUPFAM" id="SSF140869">
    <property type="entry name" value="GUN4-like"/>
    <property type="match status" value="1"/>
</dbReference>
<sequence>MKGQVLKGRYKIIRDLAEGGFAQTYLAEDLQLPIPKHSKCVVKHLNPNNKDPLFTSKALELFKIEAETLQALGKLKHDQIPQLYASIQENDEWYLVLEFIDGHPISKEIPPGSQMAESRVAKLVRDVLEILVFVHSRGVIHRDIKPSNLIRRHDDDKIVLIDFGTVKQVQVEANDIDSSHKGTLPIGTPGYMSIDQSHGKSSTNSDIFALGMVALQALSGMHPSQFLRGDFGEIEWRSHAKVSDEFGAILDKMISYNPKLRYQTVDQVLNDLQHLPYLLLLQPFDQNSIQLSPSPLPISSVLPSNTKPRPTYNPWQIITGVGVSVIAAIAVINFLNPPSPPKEVGSSNPVASSSSTFAPDNNSSPASIAKPQLPKEAVDYDRLRSYLKQSNWQAADAETYNLMLRLAGDKSYGDGTFHPDELNNLSCAGIVLIDQLWLQASNGNLGFTAQKKIYESEGKDWQKMYSKVGWRSLTGEWLLDTRYDRQKYRWEYVDGRLPNFQTPPPGHLPFVFREESGQSLNRNIFLQKCF</sequence>
<dbReference type="SMART" id="SM00220">
    <property type="entry name" value="S_TKc"/>
    <property type="match status" value="1"/>
</dbReference>
<gene>
    <name evidence="11" type="ORF">V2H45_11935</name>
</gene>
<reference evidence="11" key="1">
    <citation type="submission" date="2024-01" db="EMBL/GenBank/DDBJ databases">
        <title>Bank of Algae and Cyanobacteria of the Azores (BACA) strain genomes.</title>
        <authorList>
            <person name="Luz R."/>
            <person name="Cordeiro R."/>
            <person name="Fonseca A."/>
            <person name="Goncalves V."/>
        </authorList>
    </citation>
    <scope>NUCLEOTIDE SEQUENCE</scope>
    <source>
        <strain evidence="11">BACA0141</strain>
    </source>
</reference>
<dbReference type="Gene3D" id="3.30.200.20">
    <property type="entry name" value="Phosphorylase Kinase, domain 1"/>
    <property type="match status" value="1"/>
</dbReference>
<keyword evidence="3" id="KW-0808">Transferase</keyword>
<accession>A0AAW9Q3P9</accession>
<evidence type="ECO:0000313" key="12">
    <source>
        <dbReference type="Proteomes" id="UP001333818"/>
    </source>
</evidence>